<keyword evidence="4 5" id="KW-0472">Membrane</keyword>
<evidence type="ECO:0000313" key="6">
    <source>
        <dbReference type="EMBL" id="MBK7954626.1"/>
    </source>
</evidence>
<reference evidence="6 7" key="1">
    <citation type="submission" date="2020-10" db="EMBL/GenBank/DDBJ databases">
        <title>Connecting structure to function with the recovery of over 1000 high-quality activated sludge metagenome-assembled genomes encoding full-length rRNA genes using long-read sequencing.</title>
        <authorList>
            <person name="Singleton C.M."/>
            <person name="Petriglieri F."/>
            <person name="Kristensen J.M."/>
            <person name="Kirkegaard R.H."/>
            <person name="Michaelsen T.Y."/>
            <person name="Andersen M.H."/>
            <person name="Karst S.M."/>
            <person name="Dueholm M.S."/>
            <person name="Nielsen P.H."/>
            <person name="Albertsen M."/>
        </authorList>
    </citation>
    <scope>NUCLEOTIDE SEQUENCE [LARGE SCALE GENOMIC DNA]</scope>
    <source>
        <strain evidence="6">Fred_18-Q3-R57-64_BAT3C.720</strain>
    </source>
</reference>
<dbReference type="Gene3D" id="1.20.120.550">
    <property type="entry name" value="Membrane associated eicosanoid/glutathione metabolism-like domain"/>
    <property type="match status" value="1"/>
</dbReference>
<organism evidence="6 7">
    <name type="scientific">Candidatus Accumulibacter affinis</name>
    <dbReference type="NCBI Taxonomy" id="2954384"/>
    <lineage>
        <taxon>Bacteria</taxon>
        <taxon>Pseudomonadati</taxon>
        <taxon>Pseudomonadota</taxon>
        <taxon>Betaproteobacteria</taxon>
        <taxon>Candidatus Accumulibacter</taxon>
    </lineage>
</organism>
<evidence type="ECO:0000256" key="1">
    <source>
        <dbReference type="ARBA" id="ARBA00004141"/>
    </source>
</evidence>
<sequence length="131" mass="14124">MNAYPGPSLVTLATALLLFGCAAYVGRCRIRFAIQAPATSGHPQFEIAYRIQMNTLENTVAFLPVLWVFAVNLSSLWASVLGTLWVLARVCYAVAYARDPKKRGSAFLVSMLAFAALGLGGAWGVLRGWLG</sequence>
<dbReference type="Proteomes" id="UP000706151">
    <property type="component" value="Unassembled WGS sequence"/>
</dbReference>
<evidence type="ECO:0000313" key="7">
    <source>
        <dbReference type="Proteomes" id="UP000706151"/>
    </source>
</evidence>
<dbReference type="InterPro" id="IPR050997">
    <property type="entry name" value="MAPEG"/>
</dbReference>
<dbReference type="GO" id="GO:0016020">
    <property type="term" value="C:membrane"/>
    <property type="evidence" value="ECO:0007669"/>
    <property type="project" value="UniProtKB-SubCell"/>
</dbReference>
<evidence type="ECO:0000256" key="3">
    <source>
        <dbReference type="ARBA" id="ARBA00022989"/>
    </source>
</evidence>
<dbReference type="GO" id="GO:0006691">
    <property type="term" value="P:leukotriene metabolic process"/>
    <property type="evidence" value="ECO:0007669"/>
    <property type="project" value="UniProtKB-ARBA"/>
</dbReference>
<keyword evidence="2 5" id="KW-0812">Transmembrane</keyword>
<evidence type="ECO:0000256" key="5">
    <source>
        <dbReference type="SAM" id="Phobius"/>
    </source>
</evidence>
<dbReference type="PANTHER" id="PTHR10250">
    <property type="entry name" value="MICROSOMAL GLUTATHIONE S-TRANSFERASE"/>
    <property type="match status" value="1"/>
</dbReference>
<dbReference type="InterPro" id="IPR001129">
    <property type="entry name" value="Membr-assoc_MAPEG"/>
</dbReference>
<dbReference type="InterPro" id="IPR023352">
    <property type="entry name" value="MAPEG-like_dom_sf"/>
</dbReference>
<feature type="transmembrane region" description="Helical" evidence="5">
    <location>
        <begin position="6"/>
        <end position="26"/>
    </location>
</feature>
<dbReference type="SUPFAM" id="SSF161084">
    <property type="entry name" value="MAPEG domain-like"/>
    <property type="match status" value="1"/>
</dbReference>
<dbReference type="EMBL" id="JADJOT010000009">
    <property type="protein sequence ID" value="MBK7954626.1"/>
    <property type="molecule type" value="Genomic_DNA"/>
</dbReference>
<name>A0A935W3R5_9PROT</name>
<evidence type="ECO:0000256" key="2">
    <source>
        <dbReference type="ARBA" id="ARBA00022692"/>
    </source>
</evidence>
<feature type="transmembrane region" description="Helical" evidence="5">
    <location>
        <begin position="76"/>
        <end position="95"/>
    </location>
</feature>
<dbReference type="AlphaFoldDB" id="A0A935W3R5"/>
<feature type="transmembrane region" description="Helical" evidence="5">
    <location>
        <begin position="107"/>
        <end position="126"/>
    </location>
</feature>
<dbReference type="Pfam" id="PF01124">
    <property type="entry name" value="MAPEG"/>
    <property type="match status" value="1"/>
</dbReference>
<protein>
    <submittedName>
        <fullName evidence="6">MAPEG family protein</fullName>
    </submittedName>
</protein>
<feature type="transmembrane region" description="Helical" evidence="5">
    <location>
        <begin position="47"/>
        <end position="70"/>
    </location>
</feature>
<comment type="subcellular location">
    <subcellularLocation>
        <location evidence="1">Membrane</location>
        <topology evidence="1">Multi-pass membrane protein</topology>
    </subcellularLocation>
</comment>
<proteinExistence type="predicted"/>
<dbReference type="PANTHER" id="PTHR10250:SF15">
    <property type="entry name" value="MICROSOMAL GLUTATHIONE S-TRANSFERASE-RELATED"/>
    <property type="match status" value="1"/>
</dbReference>
<accession>A0A935W3R5</accession>
<dbReference type="GO" id="GO:0004602">
    <property type="term" value="F:glutathione peroxidase activity"/>
    <property type="evidence" value="ECO:0007669"/>
    <property type="project" value="TreeGrafter"/>
</dbReference>
<comment type="caution">
    <text evidence="6">The sequence shown here is derived from an EMBL/GenBank/DDBJ whole genome shotgun (WGS) entry which is preliminary data.</text>
</comment>
<gene>
    <name evidence="6" type="ORF">IPK02_12095</name>
</gene>
<keyword evidence="3 5" id="KW-1133">Transmembrane helix</keyword>
<dbReference type="GO" id="GO:0004364">
    <property type="term" value="F:glutathione transferase activity"/>
    <property type="evidence" value="ECO:0007669"/>
    <property type="project" value="TreeGrafter"/>
</dbReference>
<evidence type="ECO:0000256" key="4">
    <source>
        <dbReference type="ARBA" id="ARBA00023136"/>
    </source>
</evidence>